<feature type="domain" description="AAA+ ATPase" evidence="13">
    <location>
        <begin position="848"/>
        <end position="992"/>
    </location>
</feature>
<dbReference type="InterPro" id="IPR043157">
    <property type="entry name" value="Dynein_AAA1S"/>
</dbReference>
<dbReference type="Pfam" id="PF12781">
    <property type="entry name" value="AAA_9"/>
    <property type="match status" value="2"/>
</dbReference>
<comment type="caution">
    <text evidence="14">The sequence shown here is derived from an EMBL/GenBank/DDBJ whole genome shotgun (WGS) entry which is preliminary data.</text>
</comment>
<proteinExistence type="inferred from homology"/>
<dbReference type="InterPro" id="IPR041466">
    <property type="entry name" value="Dynein_AAA5_ext"/>
</dbReference>
<dbReference type="GO" id="GO:0072384">
    <property type="term" value="P:organelle transport along microtubule"/>
    <property type="evidence" value="ECO:0007669"/>
    <property type="project" value="UniProtKB-ARBA"/>
</dbReference>
<evidence type="ECO:0000256" key="9">
    <source>
        <dbReference type="ARBA" id="ARBA00023054"/>
    </source>
</evidence>
<dbReference type="Gene3D" id="3.40.50.300">
    <property type="entry name" value="P-loop containing nucleotide triphosphate hydrolases"/>
    <property type="match status" value="6"/>
</dbReference>
<keyword evidence="6" id="KW-0547">Nucleotide-binding</keyword>
<evidence type="ECO:0000313" key="14">
    <source>
        <dbReference type="EMBL" id="KNZ44248.1"/>
    </source>
</evidence>
<keyword evidence="11" id="KW-0206">Cytoskeleton</keyword>
<keyword evidence="4" id="KW-0963">Cytoplasm</keyword>
<keyword evidence="5" id="KW-0493">Microtubule</keyword>
<dbReference type="GO" id="GO:0051959">
    <property type="term" value="F:dynein light intermediate chain binding"/>
    <property type="evidence" value="ECO:0007669"/>
    <property type="project" value="InterPro"/>
</dbReference>
<dbReference type="VEuPathDB" id="FungiDB:VP01_936g3"/>
<evidence type="ECO:0000256" key="8">
    <source>
        <dbReference type="ARBA" id="ARBA00023017"/>
    </source>
</evidence>
<sequence>MGRIFVGLCQVGAWGCFDEANRLEERILSAVSQQIQSIQQGLKAASVDPNAEVELVGKTLKINPHTGIFITMNPGYAGRSNLPDNLKKLFRSMAMTRPDRELIAQVMLFSQGFRTAETLASKIVPFFSLCDEQLSKQPHYDFGLRALKAVLTSAGHLKRGRLQLENSAATESLSDVSDRQAEQEILIQSVTETIVPKLVADDVPLLSSLLADVFPGIEYSPSDLDELKAHICAVAAESHLVVGDVWFQKVLQLYQIQNIQHGLMMVGPSATGKTQAWRVLLAALQRLEGREGVSYVIDPKAISKDSLYGTLDPTTREWNDGLFTNILQRIIDNVRGKDAKRHWIIFDGDVDPEWVENLNSVLDDNKLLTLPNGERLNLPANVRIMFEVENSKHATLATVSRCGMVWFSEDAVTPDFYENYLKTTHDVALDAIADDMKMDAPTCTKDNSGEVPDNLITQQSIIEVLLAYFQPEGLVTRALQFAAGVDHIMEFTVAHALSTLFSLINKTIRNVLDYNTRHNNFPLPLDKVQAYCQKRLLVAIVWAFTGDSKLDTRARMGDFLRDHWGGLWGLGAMEKLVPVVDIDTHQVTSSEVVIPTLDTVQHEEVLYLWLSKHKPLMLCGPPGSGKTMTLFSALRKLPDMDVVGLNFSSATTPELVLKTFDQHCEYKKTPNGVVLEPVQIGKWIVVFCDEINLPAADKYGTQKVISFLRQLVEGGGFWRPSDKTWIRLERMQFVGACNPPTDPGRVVLTQRFLRHAPIVMVDYPGEASLKQIYGTFNRAALKVVPNLRGHADPLTAAMHYISVDRDELRDYSKARLRVFYEEELDVPLVLFNDVLDHVLRIDRVFRQVQGHLLLIGVSGSGKTTLSRFVAWMNGLSVFQIKVHTEKICFIMDECNVLDSGFLERMNTLLADAEVPGSFEGDEHAALMTACKEGAQRDGVMLDSPDELYRWFTQQVAKNLHVVFTMNPPKNGLASRAATSPALFNRCVLDWFGDWSDQAFYQVGMEFTSTLDLDTSQYVPPATFPVVYRQLSLPPVHRTAIINALVAVHLSILFNEKRDDLEEQQRHLNIGLDKLRDTVVQVEEMRQSLAIKRTQLAKKEKEAESKLLQMLADQKEVESKRQASIQIQAALEQQNKDIAERRSVVMADLADVEPAVEEAQAAVSNIKKQHLTEVRSMANPPEAVKLAMESVCTILGHRIESWKTVQGIIRKDDFIASIVNFDTDRKMTRQLREKMNADFLSRPSFNFDTVNRASKACGPLCKWVIAQVKFSEILDKVGPLRNEVNSLEQQAATTQEKAATIVTMIAELESSIARYKPEYATLIGETESIKQEMNRVESKVERSITLLESLGSEKTRWEAGSATFDTQMSTIAGDVLLSAAFMTYGGFFDQSYRQSMWQGWVDHLNQANLKYKAELSLTEYLSTADDRLDWQSKSLPADDLCTENAIMLHRFNRYPLIIDPSGQATNFLMNEYRDRKMTVTSFLDEARVTFVNFTMTRSSLQSQSLNQVLRAERPDTDKKRTDLMRLQGEFKLRLRHLEKLLLQALSESTGNILDDDKVIVTLETLKREAADVAKKVEETDIIMQEVDQVTAEYLPLAQASSSIFFVLEQLNVLNHFYQFSLRYFLDIFEFVLLHNPNLVKVQGAKERLALLHRDHLMLAMLLAQLKARGLGHEIDDDEYSFLLEGGSDRAGRHPPPSFPFLSTEQQAHLQAFQRLPCFKDAIEHPDRMLAAIAIYVNKVFDTDILAVFLQLRLGGDYRNQLLSVPGYDASYRVENLVAATKSPCASIAMGSQ</sequence>
<evidence type="ECO:0000256" key="3">
    <source>
        <dbReference type="ARBA" id="ARBA00022197"/>
    </source>
</evidence>
<reference evidence="14 15" key="1">
    <citation type="submission" date="2015-08" db="EMBL/GenBank/DDBJ databases">
        <title>Next Generation Sequencing and Analysis of the Genome of Puccinia sorghi L Schw, the Causal Agent of Maize Common Rust.</title>
        <authorList>
            <person name="Rochi L."/>
            <person name="Burguener G."/>
            <person name="Darino M."/>
            <person name="Turjanski A."/>
            <person name="Kreff E."/>
            <person name="Dieguez M.J."/>
            <person name="Sacco F."/>
        </authorList>
    </citation>
    <scope>NUCLEOTIDE SEQUENCE [LARGE SCALE GENOMIC DNA]</scope>
    <source>
        <strain evidence="14 15">RO10H11247</strain>
    </source>
</reference>
<dbReference type="PANTHER" id="PTHR10676">
    <property type="entry name" value="DYNEIN HEAVY CHAIN FAMILY PROTEIN"/>
    <property type="match status" value="1"/>
</dbReference>
<name>A0A0L6U6V6_9BASI</name>
<dbReference type="GO" id="GO:0007097">
    <property type="term" value="P:nuclear migration"/>
    <property type="evidence" value="ECO:0007669"/>
    <property type="project" value="TreeGrafter"/>
</dbReference>
<dbReference type="STRING" id="27349.A0A0L6U6V6"/>
<evidence type="ECO:0000256" key="12">
    <source>
        <dbReference type="SAM" id="Coils"/>
    </source>
</evidence>
<dbReference type="InterPro" id="IPR035706">
    <property type="entry name" value="AAA_9"/>
</dbReference>
<dbReference type="GO" id="GO:0045505">
    <property type="term" value="F:dynein intermediate chain binding"/>
    <property type="evidence" value="ECO:0007669"/>
    <property type="project" value="InterPro"/>
</dbReference>
<dbReference type="GO" id="GO:0005881">
    <property type="term" value="C:cytoplasmic microtubule"/>
    <property type="evidence" value="ECO:0007669"/>
    <property type="project" value="TreeGrafter"/>
</dbReference>
<dbReference type="PANTHER" id="PTHR10676:SF314">
    <property type="entry name" value="CYTOPLASMIC DYNEIN 1 HEAVY CHAIN 1"/>
    <property type="match status" value="1"/>
</dbReference>
<keyword evidence="15" id="KW-1185">Reference proteome</keyword>
<dbReference type="FunFam" id="1.20.920.20:FF:000002">
    <property type="entry name" value="Cytoplasmic dynein 1 heavy chain"/>
    <property type="match status" value="1"/>
</dbReference>
<keyword evidence="10" id="KW-0505">Motor protein</keyword>
<evidence type="ECO:0000256" key="10">
    <source>
        <dbReference type="ARBA" id="ARBA00023175"/>
    </source>
</evidence>
<dbReference type="CDD" id="cd00009">
    <property type="entry name" value="AAA"/>
    <property type="match status" value="2"/>
</dbReference>
<dbReference type="GO" id="GO:0007052">
    <property type="term" value="P:mitotic spindle organization"/>
    <property type="evidence" value="ECO:0007669"/>
    <property type="project" value="TreeGrafter"/>
</dbReference>
<evidence type="ECO:0000256" key="5">
    <source>
        <dbReference type="ARBA" id="ARBA00022701"/>
    </source>
</evidence>
<evidence type="ECO:0000256" key="7">
    <source>
        <dbReference type="ARBA" id="ARBA00022840"/>
    </source>
</evidence>
<dbReference type="Gene3D" id="1.10.472.130">
    <property type="match status" value="1"/>
</dbReference>
<dbReference type="SUPFAM" id="SSF52540">
    <property type="entry name" value="P-loop containing nucleoside triphosphate hydrolases"/>
    <property type="match status" value="4"/>
</dbReference>
<dbReference type="Gene3D" id="1.10.8.710">
    <property type="match status" value="1"/>
</dbReference>
<organism evidence="14 15">
    <name type="scientific">Puccinia sorghi</name>
    <dbReference type="NCBI Taxonomy" id="27349"/>
    <lineage>
        <taxon>Eukaryota</taxon>
        <taxon>Fungi</taxon>
        <taxon>Dikarya</taxon>
        <taxon>Basidiomycota</taxon>
        <taxon>Pucciniomycotina</taxon>
        <taxon>Pucciniomycetes</taxon>
        <taxon>Pucciniales</taxon>
        <taxon>Pucciniaceae</taxon>
        <taxon>Puccinia</taxon>
    </lineage>
</organism>
<dbReference type="SMART" id="SM00382">
    <property type="entry name" value="AAA"/>
    <property type="match status" value="2"/>
</dbReference>
<dbReference type="Pfam" id="PF17852">
    <property type="entry name" value="Dynein_AAA_lid"/>
    <property type="match status" value="1"/>
</dbReference>
<dbReference type="InterPro" id="IPR024743">
    <property type="entry name" value="Dynein_HC_stalk"/>
</dbReference>
<dbReference type="InterPro" id="IPR027417">
    <property type="entry name" value="P-loop_NTPase"/>
</dbReference>
<dbReference type="GO" id="GO:0005938">
    <property type="term" value="C:cell cortex"/>
    <property type="evidence" value="ECO:0007669"/>
    <property type="project" value="TreeGrafter"/>
</dbReference>
<evidence type="ECO:0000256" key="1">
    <source>
        <dbReference type="ARBA" id="ARBA00004245"/>
    </source>
</evidence>
<protein>
    <recommendedName>
        <fullName evidence="3">Dynein heavy chain, cytoplasmic</fullName>
    </recommendedName>
</protein>
<feature type="coiled-coil region" evidence="12">
    <location>
        <begin position="1057"/>
        <end position="1101"/>
    </location>
</feature>
<dbReference type="Proteomes" id="UP000037035">
    <property type="component" value="Unassembled WGS sequence"/>
</dbReference>
<dbReference type="EMBL" id="LAVV01015015">
    <property type="protein sequence ID" value="KNZ44248.1"/>
    <property type="molecule type" value="Genomic_DNA"/>
</dbReference>
<comment type="subcellular location">
    <subcellularLocation>
        <location evidence="1">Cytoplasm</location>
        <location evidence="1">Cytoskeleton</location>
    </subcellularLocation>
</comment>
<evidence type="ECO:0000256" key="2">
    <source>
        <dbReference type="ARBA" id="ARBA00008887"/>
    </source>
</evidence>
<comment type="similarity">
    <text evidence="2">Belongs to the dynein heavy chain family.</text>
</comment>
<feature type="domain" description="AAA+ ATPase" evidence="13">
    <location>
        <begin position="612"/>
        <end position="762"/>
    </location>
</feature>
<dbReference type="InterPro" id="IPR035699">
    <property type="entry name" value="AAA_6"/>
</dbReference>
<dbReference type="Gene3D" id="1.20.920.20">
    <property type="match status" value="2"/>
</dbReference>
<dbReference type="Pfam" id="PF12775">
    <property type="entry name" value="AAA_7"/>
    <property type="match status" value="1"/>
</dbReference>
<gene>
    <name evidence="14" type="ORF">VP01_936g3</name>
</gene>
<dbReference type="GO" id="GO:0008569">
    <property type="term" value="F:minus-end-directed microtubule motor activity"/>
    <property type="evidence" value="ECO:0007669"/>
    <property type="project" value="UniProtKB-ARBA"/>
</dbReference>
<evidence type="ECO:0000256" key="11">
    <source>
        <dbReference type="ARBA" id="ARBA00023212"/>
    </source>
</evidence>
<dbReference type="FunFam" id="3.40.50.300:FF:000517">
    <property type="entry name" value="Cytoplasmic dynein heavy chain 1"/>
    <property type="match status" value="1"/>
</dbReference>
<evidence type="ECO:0000256" key="4">
    <source>
        <dbReference type="ARBA" id="ARBA00022490"/>
    </source>
</evidence>
<dbReference type="Pfam" id="PF12780">
    <property type="entry name" value="AAA_8"/>
    <property type="match status" value="1"/>
</dbReference>
<dbReference type="InterPro" id="IPR026983">
    <property type="entry name" value="DHC"/>
</dbReference>
<dbReference type="GO" id="GO:0005524">
    <property type="term" value="F:ATP binding"/>
    <property type="evidence" value="ECO:0007669"/>
    <property type="project" value="UniProtKB-KW"/>
</dbReference>
<dbReference type="GO" id="GO:0005868">
    <property type="term" value="C:cytoplasmic dynein complex"/>
    <property type="evidence" value="ECO:0007669"/>
    <property type="project" value="TreeGrafter"/>
</dbReference>
<dbReference type="GO" id="GO:0031122">
    <property type="term" value="P:cytoplasmic microtubule organization"/>
    <property type="evidence" value="ECO:0007669"/>
    <property type="project" value="TreeGrafter"/>
</dbReference>
<dbReference type="Gene3D" id="1.10.8.1220">
    <property type="match status" value="1"/>
</dbReference>
<dbReference type="Gene3D" id="6.10.140.1060">
    <property type="match status" value="1"/>
</dbReference>
<keyword evidence="8" id="KW-0243">Dynein</keyword>
<dbReference type="Pfam" id="PF12774">
    <property type="entry name" value="AAA_6"/>
    <property type="match status" value="1"/>
</dbReference>
<evidence type="ECO:0000256" key="6">
    <source>
        <dbReference type="ARBA" id="ARBA00022741"/>
    </source>
</evidence>
<keyword evidence="9 12" id="KW-0175">Coiled coil</keyword>
<evidence type="ECO:0000259" key="13">
    <source>
        <dbReference type="SMART" id="SM00382"/>
    </source>
</evidence>
<dbReference type="InterPro" id="IPR003593">
    <property type="entry name" value="AAA+_ATPase"/>
</dbReference>
<dbReference type="InterPro" id="IPR024317">
    <property type="entry name" value="Dynein_heavy_chain_D4_dom"/>
</dbReference>
<dbReference type="OrthoDB" id="447173at2759"/>
<dbReference type="FunFam" id="1.10.8.710:FF:000005">
    <property type="entry name" value="Cytoplasmic dynein heavy chain 1"/>
    <property type="match status" value="1"/>
</dbReference>
<evidence type="ECO:0000313" key="15">
    <source>
        <dbReference type="Proteomes" id="UP000037035"/>
    </source>
</evidence>
<dbReference type="Pfam" id="PF12777">
    <property type="entry name" value="MT"/>
    <property type="match status" value="1"/>
</dbReference>
<keyword evidence="7" id="KW-0067">ATP-binding</keyword>
<accession>A0A0L6U6V6</accession>